<dbReference type="Gene3D" id="1.25.40.10">
    <property type="entry name" value="Tetratricopeptide repeat domain"/>
    <property type="match status" value="1"/>
</dbReference>
<comment type="caution">
    <text evidence="2">The sequence shown here is derived from an EMBL/GenBank/DDBJ whole genome shotgun (WGS) entry which is preliminary data.</text>
</comment>
<proteinExistence type="predicted"/>
<protein>
    <submittedName>
        <fullName evidence="2">Tetratricopeptide repeat protein</fullName>
    </submittedName>
</protein>
<feature type="repeat" description="TPR" evidence="1">
    <location>
        <begin position="171"/>
        <end position="204"/>
    </location>
</feature>
<evidence type="ECO:0000313" key="2">
    <source>
        <dbReference type="EMBL" id="MBB2176086.1"/>
    </source>
</evidence>
<dbReference type="Pfam" id="PF13429">
    <property type="entry name" value="TPR_15"/>
    <property type="match status" value="1"/>
</dbReference>
<dbReference type="SUPFAM" id="SSF53756">
    <property type="entry name" value="UDP-Glycosyltransferase/glycogen phosphorylase"/>
    <property type="match status" value="1"/>
</dbReference>
<accession>A0A7W4J7F1</accession>
<dbReference type="PROSITE" id="PS50005">
    <property type="entry name" value="TPR"/>
    <property type="match status" value="1"/>
</dbReference>
<organism evidence="2 3">
    <name type="scientific">Gluconacetobacter johannae</name>
    <dbReference type="NCBI Taxonomy" id="112140"/>
    <lineage>
        <taxon>Bacteria</taxon>
        <taxon>Pseudomonadati</taxon>
        <taxon>Pseudomonadota</taxon>
        <taxon>Alphaproteobacteria</taxon>
        <taxon>Acetobacterales</taxon>
        <taxon>Acetobacteraceae</taxon>
        <taxon>Gluconacetobacter</taxon>
    </lineage>
</organism>
<dbReference type="Proteomes" id="UP000561066">
    <property type="component" value="Unassembled WGS sequence"/>
</dbReference>
<dbReference type="SUPFAM" id="SSF48452">
    <property type="entry name" value="TPR-like"/>
    <property type="match status" value="1"/>
</dbReference>
<dbReference type="AlphaFoldDB" id="A0A7W4J7F1"/>
<dbReference type="EMBL" id="JABEQH010000010">
    <property type="protein sequence ID" value="MBB2176086.1"/>
    <property type="molecule type" value="Genomic_DNA"/>
</dbReference>
<sequence>MQEAETASPGENEATQPMNVALWKDALLQSPTPDNLSRLFKALFSSEQGLEAVRLALEVVSSHPDDMALTITAADLISKHTARHDIVATLLRSVLLRSPDVVSVQAFLADSLVASGDIAGGLTLFSEMMARYPRERASLCEHISLSLLEAGYAYEASQILFLWLKDGETTAALLNNMGCALERLGRSTEAIPWYEKALTVAPEDPTIRFGYAMTLLKAGNLREGFARYVERAPLTDGQTGWFMSLPRLRHGDDVAGKKVILYQEQGLGDTIQFIRSVPYLQAQGAEVTIAVPWGLVRLLAQSFPDVSVRSIVEFGQEDGYSYAAPIPDLPFIAGVMSESDIPAPIPYLRADADDVARFAAMLPARRPRIGLVWAGDRRVKSEHVAADKRRSTTLAEMGAALCPVDATLVNLQFGLPRAEIEAWQGQSLFDPMGDVRDMADTAALMESLDLLISVDTSPVHLAGAIGLPVWLVNRWDACWRWGDEGDNSPWYPRTRVFRAREKSFAPVLREVGEALHTWVEAWKAG</sequence>
<keyword evidence="3" id="KW-1185">Reference proteome</keyword>
<dbReference type="Gene3D" id="3.40.50.2000">
    <property type="entry name" value="Glycogen Phosphorylase B"/>
    <property type="match status" value="1"/>
</dbReference>
<name>A0A7W4J7F1_9PROT</name>
<evidence type="ECO:0000256" key="1">
    <source>
        <dbReference type="PROSITE-ProRule" id="PRU00339"/>
    </source>
</evidence>
<dbReference type="InterPro" id="IPR011990">
    <property type="entry name" value="TPR-like_helical_dom_sf"/>
</dbReference>
<dbReference type="InterPro" id="IPR019734">
    <property type="entry name" value="TPR_rpt"/>
</dbReference>
<gene>
    <name evidence="2" type="ORF">HLH21_09105</name>
</gene>
<reference evidence="2 3" key="1">
    <citation type="submission" date="2020-04" db="EMBL/GenBank/DDBJ databases">
        <title>Description of novel Gluconacetobacter.</title>
        <authorList>
            <person name="Sombolestani A."/>
        </authorList>
    </citation>
    <scope>NUCLEOTIDE SEQUENCE [LARGE SCALE GENOMIC DNA]</scope>
    <source>
        <strain evidence="2 3">LMG 21312</strain>
    </source>
</reference>
<keyword evidence="1" id="KW-0802">TPR repeat</keyword>
<dbReference type="SMART" id="SM00028">
    <property type="entry name" value="TPR"/>
    <property type="match status" value="1"/>
</dbReference>
<evidence type="ECO:0000313" key="3">
    <source>
        <dbReference type="Proteomes" id="UP000561066"/>
    </source>
</evidence>